<dbReference type="InterPro" id="IPR036397">
    <property type="entry name" value="RNaseH_sf"/>
</dbReference>
<evidence type="ECO:0000313" key="2">
    <source>
        <dbReference type="Proteomes" id="UP000735302"/>
    </source>
</evidence>
<dbReference type="Proteomes" id="UP000735302">
    <property type="component" value="Unassembled WGS sequence"/>
</dbReference>
<gene>
    <name evidence="1" type="ORF">PoB_005120000</name>
</gene>
<proteinExistence type="predicted"/>
<sequence length="174" mass="19845">MASRFIVNKHPLIACQPYVTGYPKQNFKVKDIRRLYNLSRKFPLNVNISFVWISAHVGIQEDENVDKLAKAALNRASSSGKLICWSDLKLKVNVYTRTIWQENWDAEGANKLHEVLPTLGEDLCKIGERAGRKWETVICGLRVGHTWLTQSSFLKMRNSLFAMPATAFTLSCIF</sequence>
<dbReference type="EMBL" id="BLXT01005617">
    <property type="protein sequence ID" value="GFO24695.1"/>
    <property type="molecule type" value="Genomic_DNA"/>
</dbReference>
<comment type="caution">
    <text evidence="1">The sequence shown here is derived from an EMBL/GenBank/DDBJ whole genome shotgun (WGS) entry which is preliminary data.</text>
</comment>
<reference evidence="1 2" key="1">
    <citation type="journal article" date="2021" name="Elife">
        <title>Chloroplast acquisition without the gene transfer in kleptoplastic sea slugs, Plakobranchus ocellatus.</title>
        <authorList>
            <person name="Maeda T."/>
            <person name="Takahashi S."/>
            <person name="Yoshida T."/>
            <person name="Shimamura S."/>
            <person name="Takaki Y."/>
            <person name="Nagai Y."/>
            <person name="Toyoda A."/>
            <person name="Suzuki Y."/>
            <person name="Arimoto A."/>
            <person name="Ishii H."/>
            <person name="Satoh N."/>
            <person name="Nishiyama T."/>
            <person name="Hasebe M."/>
            <person name="Maruyama T."/>
            <person name="Minagawa J."/>
            <person name="Obokata J."/>
            <person name="Shigenobu S."/>
        </authorList>
    </citation>
    <scope>NUCLEOTIDE SEQUENCE [LARGE SCALE GENOMIC DNA]</scope>
</reference>
<accession>A0AAV4BZD3</accession>
<dbReference type="SUPFAM" id="SSF53098">
    <property type="entry name" value="Ribonuclease H-like"/>
    <property type="match status" value="1"/>
</dbReference>
<dbReference type="Gene3D" id="3.30.420.10">
    <property type="entry name" value="Ribonuclease H-like superfamily/Ribonuclease H"/>
    <property type="match status" value="1"/>
</dbReference>
<name>A0AAV4BZD3_9GAST</name>
<protein>
    <submittedName>
        <fullName evidence="1">Ribonuclease hi</fullName>
    </submittedName>
</protein>
<dbReference type="GO" id="GO:0003676">
    <property type="term" value="F:nucleic acid binding"/>
    <property type="evidence" value="ECO:0007669"/>
    <property type="project" value="InterPro"/>
</dbReference>
<dbReference type="InterPro" id="IPR012337">
    <property type="entry name" value="RNaseH-like_sf"/>
</dbReference>
<keyword evidence="2" id="KW-1185">Reference proteome</keyword>
<organism evidence="1 2">
    <name type="scientific">Plakobranchus ocellatus</name>
    <dbReference type="NCBI Taxonomy" id="259542"/>
    <lineage>
        <taxon>Eukaryota</taxon>
        <taxon>Metazoa</taxon>
        <taxon>Spiralia</taxon>
        <taxon>Lophotrochozoa</taxon>
        <taxon>Mollusca</taxon>
        <taxon>Gastropoda</taxon>
        <taxon>Heterobranchia</taxon>
        <taxon>Euthyneura</taxon>
        <taxon>Panpulmonata</taxon>
        <taxon>Sacoglossa</taxon>
        <taxon>Placobranchoidea</taxon>
        <taxon>Plakobranchidae</taxon>
        <taxon>Plakobranchus</taxon>
    </lineage>
</organism>
<evidence type="ECO:0000313" key="1">
    <source>
        <dbReference type="EMBL" id="GFO24695.1"/>
    </source>
</evidence>
<dbReference type="AlphaFoldDB" id="A0AAV4BZD3"/>